<comment type="similarity">
    <text evidence="5">Belongs to the NRP synthetase family.</text>
</comment>
<dbReference type="PROSITE" id="PS00455">
    <property type="entry name" value="AMP_BINDING"/>
    <property type="match status" value="1"/>
</dbReference>
<dbReference type="GO" id="GO:0016616">
    <property type="term" value="F:oxidoreductase activity, acting on the CH-OH group of donors, NAD or NADP as acceptor"/>
    <property type="evidence" value="ECO:0007669"/>
    <property type="project" value="UniProtKB-ARBA"/>
</dbReference>
<dbReference type="PROSITE" id="PS00012">
    <property type="entry name" value="PHOSPHOPANTETHEINE"/>
    <property type="match status" value="1"/>
</dbReference>
<dbReference type="EMBL" id="JAELUQ010000014">
    <property type="protein sequence ID" value="KAG7403779.1"/>
    <property type="molecule type" value="Genomic_DNA"/>
</dbReference>
<dbReference type="InterPro" id="IPR013120">
    <property type="entry name" value="FAR_NAD-bd"/>
</dbReference>
<sequence length="1285" mass="140419">MGIINNNKDLVSLFLEQAAATPDAVALEDETRSLTYAQLDRESANLAERLCSYGVGRDDLVGVLMGRSADYVIAALSALRAGGAFLVLEVAYPARLLQEVIDDAKPIAILTQAKYKKNLSYHSPIVVVDSPENMTKGEVLPQSRQPRTLKEEDDLDRLMFVSYSSGTTGKPKGIMNPHRAAIRSYDLRFAVSDLKPGDRVACNVFFIWEMFRPLIRGATTVAIPDHASYDPVTLVELLSSWRITDTLMTPTLLTTILSWHPKLGERLPHLRSLWLNGEVLTTELVRRAMDALPETRLLNVYSACETHETAVGDIRKFVDFDTRVCPVGLPTDPDHTYILDEAGNAVSQGVEGELYVGGKLLARGYLNLPETTTKSFQPDPFTSSKDARMYRTGDLARILPNGLLEVTGRVGGIIKTRGYTVHPSTVECAILKHLAVRGCSVMAHGEDLERRIVAYIVPEKFDAGDRTIPLIDEYGHSPNARKALTDCLAQYMIPSVWISLPELPTNGVSGKIDLKALPAPPSPRSPIPRIKTGSKQQNIEVDRDTVIKLWAASLNMLPKVITPEHDFFDLGGHSLALADLAGRLTNTFGFPVPLSPLAENPSLYGHIKAIKDARDGHTASVEADLPAVLRADSILPDDIKGTNSPPRSLRDADAILLTGATGYLGGFLLKNLVDSTSGNIVCLVRFLQPVEDSVSTGLARIRQNCMNLGIWDDHFLERIEILPATLNKERLGLSDNLFDSLAARVQIIFHAAAAVNLIYPYAALRMTNVVGTREIIRLAGQSGATLHYISTNGVFPASLEGWTEDYTINMDDVPSKLLNGYGQTKWVAERLVDEASYRGIPVRIYRPGTITGHSTSGSTNVWDLINALLVESLQLGLAPDDRNWHIEITPVDFVSNAIITLANHVNEVEQTRYHLGDSAPVHSRELFASLAKMGYAVDPLPWDDWVTLWWEKRGSIEIANNSFTADILRGGMPDAEVLSSVVVLKDGKTQSILAKYNIARPKLNDDLLRVYVRHFYARGWLQRPPRREQVLGATKMYPKGCLSGKVSVVTGASSGIGAAIAAALAKEGAHVALAARRTAALEIVKKSISVYGGEVLVHKTDVTQKANVESLMSKVNTELGPVDIFVNCAGVMYFTMMANSYTDQWEQTVDVNCKGILHCLSSTVPGMLSRKSGHIVAISSDAGRKVFPGLGVYSASKSFIESTLQALRLETAGCGLRVTAIQPGNVSTDLYRLSTDREALKRFGEPTGSTILRPQDVAKAVVYAVSQPSHVAVNEVLIEPRDEPI</sequence>
<dbReference type="Pfam" id="PF00501">
    <property type="entry name" value="AMP-binding"/>
    <property type="match status" value="1"/>
</dbReference>
<dbReference type="NCBIfam" id="TIGR01746">
    <property type="entry name" value="Thioester-redct"/>
    <property type="match status" value="1"/>
</dbReference>
<dbReference type="InterPro" id="IPR009081">
    <property type="entry name" value="PP-bd_ACP"/>
</dbReference>
<keyword evidence="3" id="KW-0436">Ligase</keyword>
<keyword evidence="1" id="KW-0596">Phosphopantetheine</keyword>
<dbReference type="PROSITE" id="PS50075">
    <property type="entry name" value="CARRIER"/>
    <property type="match status" value="1"/>
</dbReference>
<dbReference type="Proteomes" id="UP000694050">
    <property type="component" value="Unassembled WGS sequence"/>
</dbReference>
<evidence type="ECO:0000313" key="7">
    <source>
        <dbReference type="EMBL" id="KAG7403779.1"/>
    </source>
</evidence>
<dbReference type="InterPro" id="IPR010080">
    <property type="entry name" value="Thioester_reductase-like_dom"/>
</dbReference>
<keyword evidence="2" id="KW-0597">Phosphoprotein</keyword>
<evidence type="ECO:0000256" key="2">
    <source>
        <dbReference type="ARBA" id="ARBA00022553"/>
    </source>
</evidence>
<organism evidence="7 8">
    <name type="scientific">Fusarium oxysporum f. sp. rapae</name>
    <dbReference type="NCBI Taxonomy" id="485398"/>
    <lineage>
        <taxon>Eukaryota</taxon>
        <taxon>Fungi</taxon>
        <taxon>Dikarya</taxon>
        <taxon>Ascomycota</taxon>
        <taxon>Pezizomycotina</taxon>
        <taxon>Sordariomycetes</taxon>
        <taxon>Hypocreomycetidae</taxon>
        <taxon>Hypocreales</taxon>
        <taxon>Nectriaceae</taxon>
        <taxon>Fusarium</taxon>
        <taxon>Fusarium oxysporum species complex</taxon>
    </lineage>
</organism>
<dbReference type="PANTHER" id="PTHR44845:SF6">
    <property type="entry name" value="BETA-ALANINE-ACTIVATING ENZYME"/>
    <property type="match status" value="1"/>
</dbReference>
<evidence type="ECO:0000259" key="6">
    <source>
        <dbReference type="PROSITE" id="PS50075"/>
    </source>
</evidence>
<evidence type="ECO:0000256" key="5">
    <source>
        <dbReference type="ARBA" id="ARBA00029454"/>
    </source>
</evidence>
<dbReference type="InterPro" id="IPR020845">
    <property type="entry name" value="AMP-binding_CS"/>
</dbReference>
<protein>
    <submittedName>
        <fullName evidence="7">Linear gramicidin synthase subunit D</fullName>
    </submittedName>
</protein>
<keyword evidence="4" id="KW-0560">Oxidoreductase</keyword>
<proteinExistence type="inferred from homology"/>
<comment type="caution">
    <text evidence="7">The sequence shown here is derived from an EMBL/GenBank/DDBJ whole genome shotgun (WGS) entry which is preliminary data.</text>
</comment>
<gene>
    <name evidence="7" type="primary">lgrD-0</name>
    <name evidence="7" type="ORF">Forpe1208_v016126</name>
</gene>
<dbReference type="PANTHER" id="PTHR44845">
    <property type="entry name" value="CARRIER DOMAIN-CONTAINING PROTEIN"/>
    <property type="match status" value="1"/>
</dbReference>
<dbReference type="CDD" id="cd05930">
    <property type="entry name" value="A_NRPS"/>
    <property type="match status" value="1"/>
</dbReference>
<reference evidence="7" key="1">
    <citation type="submission" date="2021-04" db="EMBL/GenBank/DDBJ databases">
        <title>First draft genome resource for Brassicaceae pathogens Fusarium oxysporum f. sp. raphani and Fusarium oxysporum f. sp. rapae.</title>
        <authorList>
            <person name="Asai S."/>
        </authorList>
    </citation>
    <scope>NUCLEOTIDE SEQUENCE</scope>
    <source>
        <strain evidence="7">Tf1208</strain>
    </source>
</reference>
<dbReference type="Pfam" id="PF00550">
    <property type="entry name" value="PP-binding"/>
    <property type="match status" value="1"/>
</dbReference>
<dbReference type="SMART" id="SM00822">
    <property type="entry name" value="PKS_KR"/>
    <property type="match status" value="1"/>
</dbReference>
<dbReference type="InterPro" id="IPR006162">
    <property type="entry name" value="Ppantetheine_attach_site"/>
</dbReference>
<dbReference type="GO" id="GO:0016874">
    <property type="term" value="F:ligase activity"/>
    <property type="evidence" value="ECO:0007669"/>
    <property type="project" value="UniProtKB-KW"/>
</dbReference>
<name>A0A8J5NE30_FUSOX</name>
<dbReference type="InterPro" id="IPR000873">
    <property type="entry name" value="AMP-dep_synth/lig_dom"/>
</dbReference>
<accession>A0A8J5NE30</accession>
<dbReference type="Pfam" id="PF00106">
    <property type="entry name" value="adh_short"/>
    <property type="match status" value="1"/>
</dbReference>
<dbReference type="InterPro" id="IPR057326">
    <property type="entry name" value="KR_dom"/>
</dbReference>
<evidence type="ECO:0000256" key="3">
    <source>
        <dbReference type="ARBA" id="ARBA00022598"/>
    </source>
</evidence>
<evidence type="ECO:0000256" key="4">
    <source>
        <dbReference type="ARBA" id="ARBA00023002"/>
    </source>
</evidence>
<evidence type="ECO:0000256" key="1">
    <source>
        <dbReference type="ARBA" id="ARBA00022450"/>
    </source>
</evidence>
<dbReference type="FunFam" id="3.40.50.720:FF:000047">
    <property type="entry name" value="NADP-dependent L-serine/L-allo-threonine dehydrogenase"/>
    <property type="match status" value="1"/>
</dbReference>
<dbReference type="InterPro" id="IPR002347">
    <property type="entry name" value="SDR_fam"/>
</dbReference>
<dbReference type="CDD" id="cd05235">
    <property type="entry name" value="SDR_e1"/>
    <property type="match status" value="1"/>
</dbReference>
<evidence type="ECO:0000313" key="8">
    <source>
        <dbReference type="Proteomes" id="UP000694050"/>
    </source>
</evidence>
<feature type="domain" description="Carrier" evidence="6">
    <location>
        <begin position="537"/>
        <end position="614"/>
    </location>
</feature>
<dbReference type="Pfam" id="PF07993">
    <property type="entry name" value="NAD_binding_4"/>
    <property type="match status" value="1"/>
</dbReference>